<sequence length="133" mass="14688">MPVNWQDPEVRDRLLAAIIASFDGKINCREVARLFGKDATYNTIENFLRKPKKFAQQLKEEAGDAPAPSPARPKTPKTPRTPKTPKSAIEGVKSGRITKTSPLKKSKKAQQEESDMEEDTMTAASDGTDCELV</sequence>
<accession>A0A6A6J8E5</accession>
<dbReference type="GeneID" id="54554417"/>
<protein>
    <submittedName>
        <fullName evidence="2">Uncharacterized protein</fullName>
    </submittedName>
</protein>
<proteinExistence type="predicted"/>
<keyword evidence="3" id="KW-1185">Reference proteome</keyword>
<dbReference type="AlphaFoldDB" id="A0A6A6J8E5"/>
<evidence type="ECO:0000313" key="3">
    <source>
        <dbReference type="Proteomes" id="UP000800097"/>
    </source>
</evidence>
<evidence type="ECO:0000256" key="1">
    <source>
        <dbReference type="SAM" id="MobiDB-lite"/>
    </source>
</evidence>
<dbReference type="Proteomes" id="UP000800097">
    <property type="component" value="Unassembled WGS sequence"/>
</dbReference>
<evidence type="ECO:0000313" key="2">
    <source>
        <dbReference type="EMBL" id="KAF2272278.1"/>
    </source>
</evidence>
<name>A0A6A6J8E5_WESOR</name>
<dbReference type="RefSeq" id="XP_033649817.1">
    <property type="nucleotide sequence ID" value="XM_033801242.1"/>
</dbReference>
<feature type="region of interest" description="Disordered" evidence="1">
    <location>
        <begin position="56"/>
        <end position="133"/>
    </location>
</feature>
<gene>
    <name evidence="2" type="ORF">EI97DRAFT_462065</name>
</gene>
<reference evidence="2" key="1">
    <citation type="journal article" date="2020" name="Stud. Mycol.">
        <title>101 Dothideomycetes genomes: a test case for predicting lifestyles and emergence of pathogens.</title>
        <authorList>
            <person name="Haridas S."/>
            <person name="Albert R."/>
            <person name="Binder M."/>
            <person name="Bloem J."/>
            <person name="Labutti K."/>
            <person name="Salamov A."/>
            <person name="Andreopoulos B."/>
            <person name="Baker S."/>
            <person name="Barry K."/>
            <person name="Bills G."/>
            <person name="Bluhm B."/>
            <person name="Cannon C."/>
            <person name="Castanera R."/>
            <person name="Culley D."/>
            <person name="Daum C."/>
            <person name="Ezra D."/>
            <person name="Gonzalez J."/>
            <person name="Henrissat B."/>
            <person name="Kuo A."/>
            <person name="Liang C."/>
            <person name="Lipzen A."/>
            <person name="Lutzoni F."/>
            <person name="Magnuson J."/>
            <person name="Mondo S."/>
            <person name="Nolan M."/>
            <person name="Ohm R."/>
            <person name="Pangilinan J."/>
            <person name="Park H.-J."/>
            <person name="Ramirez L."/>
            <person name="Alfaro M."/>
            <person name="Sun H."/>
            <person name="Tritt A."/>
            <person name="Yoshinaga Y."/>
            <person name="Zwiers L.-H."/>
            <person name="Turgeon B."/>
            <person name="Goodwin S."/>
            <person name="Spatafora J."/>
            <person name="Crous P."/>
            <person name="Grigoriev I."/>
        </authorList>
    </citation>
    <scope>NUCLEOTIDE SEQUENCE</scope>
    <source>
        <strain evidence="2">CBS 379.55</strain>
    </source>
</reference>
<organism evidence="2 3">
    <name type="scientific">Westerdykella ornata</name>
    <dbReference type="NCBI Taxonomy" id="318751"/>
    <lineage>
        <taxon>Eukaryota</taxon>
        <taxon>Fungi</taxon>
        <taxon>Dikarya</taxon>
        <taxon>Ascomycota</taxon>
        <taxon>Pezizomycotina</taxon>
        <taxon>Dothideomycetes</taxon>
        <taxon>Pleosporomycetidae</taxon>
        <taxon>Pleosporales</taxon>
        <taxon>Sporormiaceae</taxon>
        <taxon>Westerdykella</taxon>
    </lineage>
</organism>
<dbReference type="EMBL" id="ML986523">
    <property type="protein sequence ID" value="KAF2272278.1"/>
    <property type="molecule type" value="Genomic_DNA"/>
</dbReference>
<dbReference type="OrthoDB" id="4828117at2759"/>